<dbReference type="EMBL" id="CADCVR010000065">
    <property type="protein sequence ID" value="CAA9501561.1"/>
    <property type="molecule type" value="Genomic_DNA"/>
</dbReference>
<feature type="region of interest" description="Disordered" evidence="1">
    <location>
        <begin position="1"/>
        <end position="196"/>
    </location>
</feature>
<evidence type="ECO:0000313" key="2">
    <source>
        <dbReference type="EMBL" id="CAA9501561.1"/>
    </source>
</evidence>
<protein>
    <submittedName>
        <fullName evidence="2">Uncharacterized protein</fullName>
    </submittedName>
</protein>
<evidence type="ECO:0000256" key="1">
    <source>
        <dbReference type="SAM" id="MobiDB-lite"/>
    </source>
</evidence>
<accession>A0A6J4SJZ0</accession>
<organism evidence="2">
    <name type="scientific">uncultured Solirubrobacteraceae bacterium</name>
    <dbReference type="NCBI Taxonomy" id="1162706"/>
    <lineage>
        <taxon>Bacteria</taxon>
        <taxon>Bacillati</taxon>
        <taxon>Actinomycetota</taxon>
        <taxon>Thermoleophilia</taxon>
        <taxon>Solirubrobacterales</taxon>
        <taxon>Solirubrobacteraceae</taxon>
        <taxon>environmental samples</taxon>
    </lineage>
</organism>
<feature type="compositionally biased region" description="Basic residues" evidence="1">
    <location>
        <begin position="119"/>
        <end position="131"/>
    </location>
</feature>
<reference evidence="2" key="1">
    <citation type="submission" date="2020-02" db="EMBL/GenBank/DDBJ databases">
        <authorList>
            <person name="Meier V. D."/>
        </authorList>
    </citation>
    <scope>NUCLEOTIDE SEQUENCE</scope>
    <source>
        <strain evidence="2">AVDCRST_MAG53</strain>
    </source>
</reference>
<sequence length="216" mass="23530">AAEGERARAPEIHRDARHRRRDPREVPRAGHPRAQPPDPRDPGLRALPAGGPDARARLGPPPGRRLPAQARPVAGGDRGGSRVLRPGRDGGDEVAEAPRDRSSRRLRDALREVPDERSRPRRPGVRRAGRARARDRAAQDRRRDGRGGAARPQRARRAAGGRGGAARGGAADADAVDGRALHPGHRPRARRRSRQARVLGRLPRARRLVRRAAAVL</sequence>
<feature type="compositionally biased region" description="Basic and acidic residues" evidence="1">
    <location>
        <begin position="1"/>
        <end position="14"/>
    </location>
</feature>
<feature type="compositionally biased region" description="Basic and acidic residues" evidence="1">
    <location>
        <begin position="86"/>
        <end position="118"/>
    </location>
</feature>
<feature type="non-terminal residue" evidence="2">
    <location>
        <position position="1"/>
    </location>
</feature>
<proteinExistence type="predicted"/>
<gene>
    <name evidence="2" type="ORF">AVDCRST_MAG53-2025</name>
</gene>
<name>A0A6J4SJZ0_9ACTN</name>
<feature type="compositionally biased region" description="Basic and acidic residues" evidence="1">
    <location>
        <begin position="132"/>
        <end position="146"/>
    </location>
</feature>
<dbReference type="AlphaFoldDB" id="A0A6J4SJZ0"/>
<feature type="compositionally biased region" description="Basic residues" evidence="1">
    <location>
        <begin position="182"/>
        <end position="195"/>
    </location>
</feature>
<feature type="non-terminal residue" evidence="2">
    <location>
        <position position="216"/>
    </location>
</feature>